<dbReference type="AlphaFoldDB" id="F1L220"/>
<dbReference type="SUPFAM" id="SSF56112">
    <property type="entry name" value="Protein kinase-like (PK-like)"/>
    <property type="match status" value="1"/>
</dbReference>
<dbReference type="SMART" id="SM00220">
    <property type="entry name" value="S_TKc"/>
    <property type="match status" value="1"/>
</dbReference>
<keyword evidence="5 6" id="KW-0067">ATP-binding</keyword>
<evidence type="ECO:0000259" key="8">
    <source>
        <dbReference type="PROSITE" id="PS50011"/>
    </source>
</evidence>
<dbReference type="InterPro" id="IPR045270">
    <property type="entry name" value="STKc_AGC"/>
</dbReference>
<keyword evidence="3 6" id="KW-0547">Nucleotide-binding</keyword>
<dbReference type="PANTHER" id="PTHR24355:SF1">
    <property type="entry name" value="RIBOSOMAL PROTEIN S6 KINASE-RELATED PROTEIN"/>
    <property type="match status" value="1"/>
</dbReference>
<dbReference type="EMBL" id="JI169888">
    <property type="protein sequence ID" value="ADY44174.1"/>
    <property type="molecule type" value="mRNA"/>
</dbReference>
<reference evidence="9" key="1">
    <citation type="journal article" date="2011" name="Genome Res.">
        <title>Deep small RNA sequencing from the nematode Ascaris reveals conservation, functional diversification, and novel developmental profiles.</title>
        <authorList>
            <person name="Wang J."/>
            <person name="Czech B."/>
            <person name="Crunk A."/>
            <person name="Wallace A."/>
            <person name="Mitreva M."/>
            <person name="Hannon G.J."/>
            <person name="Davis R.E."/>
        </authorList>
    </citation>
    <scope>NUCLEOTIDE SEQUENCE</scope>
</reference>
<evidence type="ECO:0000256" key="3">
    <source>
        <dbReference type="ARBA" id="ARBA00022741"/>
    </source>
</evidence>
<proteinExistence type="evidence at transcript level"/>
<dbReference type="PANTHER" id="PTHR24355">
    <property type="entry name" value="G PROTEIN-COUPLED RECEPTOR KINASE/RIBOSOMAL PROTEIN S6 KINASE"/>
    <property type="match status" value="1"/>
</dbReference>
<sequence length="608" mass="69407">MGNTNERPLQQQIETRKRFHNKRLRECSEMPSTSQQQDVTPHPKRPRSIFSLPSRSFEFHSSPPRRYSAVEIKQTEVELDFVPSKTSPVDESTHRRGQTLHGAKSLDTLYEESPASPPISQSLDAVCPNDEPSFRVVLRSDRIVTTRSLHDMQRLQTTQIPQSTSLNAVAEEKPNDMYAPIPTTKVTIKRRLTTSFLSRSVSRLHLSGASSALELYKKASRSITSLSKFRDSFKTRAADEQLPQRLSSSRSFDKGSASSLKCAWPVPWLEAIFIPEFPTKSTITEKDFAVLNEIGSGAFGKVFRVCLKHEPGVLFAMKVQQKSEILLRNAAKQIKDEASIHKSLSFCVFIAKFYASWQSRTQLYTVLQYAMGYGDLFTLWRDYGPFGEQTLMVYGAEIALAIDYIHENDIVYRDLKLENVVLDLDGHIQLVDFGFAKRLQNGERTHTICGTLQYMAPEIAKGEAYGKAVDWWSFGVLLHILLTNRYPFPNSGVTSHEELKYDDYSTPNCGPLLGDLYNQLLCVNIEKRICKFDDIKSHPFFAELNWSDASLKRLEPFANIEKLRRCPSCNSIYDRSASEMSGTDIEENWAAFDEHYEFDDVEYFRDRL</sequence>
<evidence type="ECO:0000313" key="9">
    <source>
        <dbReference type="EMBL" id="ADY44174.1"/>
    </source>
</evidence>
<keyword evidence="2" id="KW-0808">Transferase</keyword>
<dbReference type="Gene3D" id="1.10.510.10">
    <property type="entry name" value="Transferase(Phosphotransferase) domain 1"/>
    <property type="match status" value="1"/>
</dbReference>
<dbReference type="CDD" id="cd05123">
    <property type="entry name" value="STKc_AGC"/>
    <property type="match status" value="1"/>
</dbReference>
<keyword evidence="4 9" id="KW-0418">Kinase</keyword>
<feature type="region of interest" description="Disordered" evidence="7">
    <location>
        <begin position="1"/>
        <end position="50"/>
    </location>
</feature>
<dbReference type="InterPro" id="IPR000719">
    <property type="entry name" value="Prot_kinase_dom"/>
</dbReference>
<dbReference type="PROSITE" id="PS00107">
    <property type="entry name" value="PROTEIN_KINASE_ATP"/>
    <property type="match status" value="1"/>
</dbReference>
<feature type="compositionally biased region" description="Polar residues" evidence="7">
    <location>
        <begin position="1"/>
        <end position="13"/>
    </location>
</feature>
<dbReference type="InterPro" id="IPR017441">
    <property type="entry name" value="Protein_kinase_ATP_BS"/>
</dbReference>
<evidence type="ECO:0000256" key="2">
    <source>
        <dbReference type="ARBA" id="ARBA00022679"/>
    </source>
</evidence>
<evidence type="ECO:0000256" key="1">
    <source>
        <dbReference type="ARBA" id="ARBA00022527"/>
    </source>
</evidence>
<organism evidence="9">
    <name type="scientific">Ascaris suum</name>
    <name type="common">Pig roundworm</name>
    <name type="synonym">Ascaris lumbricoides</name>
    <dbReference type="NCBI Taxonomy" id="6253"/>
    <lineage>
        <taxon>Eukaryota</taxon>
        <taxon>Metazoa</taxon>
        <taxon>Ecdysozoa</taxon>
        <taxon>Nematoda</taxon>
        <taxon>Chromadorea</taxon>
        <taxon>Rhabditida</taxon>
        <taxon>Spirurina</taxon>
        <taxon>Ascaridomorpha</taxon>
        <taxon>Ascaridoidea</taxon>
        <taxon>Ascarididae</taxon>
        <taxon>Ascaris</taxon>
    </lineage>
</organism>
<dbReference type="InterPro" id="IPR008271">
    <property type="entry name" value="Ser/Thr_kinase_AS"/>
</dbReference>
<dbReference type="PROSITE" id="PS50011">
    <property type="entry name" value="PROTEIN_KINASE_DOM"/>
    <property type="match status" value="1"/>
</dbReference>
<feature type="compositionally biased region" description="Polar residues" evidence="7">
    <location>
        <begin position="30"/>
        <end position="39"/>
    </location>
</feature>
<accession>F1L220</accession>
<keyword evidence="1" id="KW-0723">Serine/threonine-protein kinase</keyword>
<evidence type="ECO:0000256" key="5">
    <source>
        <dbReference type="ARBA" id="ARBA00022840"/>
    </source>
</evidence>
<dbReference type="InterPro" id="IPR011009">
    <property type="entry name" value="Kinase-like_dom_sf"/>
</dbReference>
<dbReference type="Pfam" id="PF00069">
    <property type="entry name" value="Pkinase"/>
    <property type="match status" value="1"/>
</dbReference>
<evidence type="ECO:0000256" key="7">
    <source>
        <dbReference type="SAM" id="MobiDB-lite"/>
    </source>
</evidence>
<dbReference type="GO" id="GO:0005524">
    <property type="term" value="F:ATP binding"/>
    <property type="evidence" value="ECO:0007669"/>
    <property type="project" value="UniProtKB-UniRule"/>
</dbReference>
<feature type="domain" description="Protein kinase" evidence="8">
    <location>
        <begin position="288"/>
        <end position="541"/>
    </location>
</feature>
<feature type="binding site" evidence="6">
    <location>
        <position position="318"/>
    </location>
    <ligand>
        <name>ATP</name>
        <dbReference type="ChEBI" id="CHEBI:30616"/>
    </ligand>
</feature>
<evidence type="ECO:0000256" key="6">
    <source>
        <dbReference type="PROSITE-ProRule" id="PRU10141"/>
    </source>
</evidence>
<dbReference type="PROSITE" id="PS00108">
    <property type="entry name" value="PROTEIN_KINASE_ST"/>
    <property type="match status" value="1"/>
</dbReference>
<name>F1L220_ASCSU</name>
<protein>
    <submittedName>
        <fullName evidence="9">Serine/threonine-protein kinase</fullName>
    </submittedName>
</protein>
<dbReference type="GO" id="GO:0004674">
    <property type="term" value="F:protein serine/threonine kinase activity"/>
    <property type="evidence" value="ECO:0007669"/>
    <property type="project" value="UniProtKB-KW"/>
</dbReference>
<evidence type="ECO:0000256" key="4">
    <source>
        <dbReference type="ARBA" id="ARBA00022777"/>
    </source>
</evidence>
<dbReference type="Gene3D" id="3.30.200.20">
    <property type="entry name" value="Phosphorylase Kinase, domain 1"/>
    <property type="match status" value="1"/>
</dbReference>